<accession>A0AAU9STR7</accession>
<dbReference type="Proteomes" id="UP000836841">
    <property type="component" value="Chromosome 6"/>
</dbReference>
<dbReference type="AlphaFoldDB" id="A0AAU9STR7"/>
<name>A0AAU9STR7_THLAR</name>
<dbReference type="EMBL" id="OU466862">
    <property type="protein sequence ID" value="CAH2070638.1"/>
    <property type="molecule type" value="Genomic_DNA"/>
</dbReference>
<sequence>MDIHVWRDNWLPTEPPRPLCPRQDTVPPNFYVADFINPRTSHWDYQKLTTFVDSDDIANIMQLRPSVSSANDVLTWAYTNQGGYSVKSGYYIQRQTLNHLLFQCQVTKEIWELATSVIMQTELLTQNTLLQNLNLRITQLQPHHAETLVFFLGWRIWKMRNKLFFEHKRDHITHSIRMAFLDKQQWEDSLHSESPVTENVSSSEATLITDVIGDSSTYYCLVDASWVLSSNRAGIGWSLYSKEGIQLLQSNASIPQTQTFIQAEGIALLMAIQRLQVIAKSYMISLLLTVEDNSSMAHHSLQPPLQFSYKISYLSPLHRLFTLNMFHEIYYMKSISWPRKLDGIVKSTVLRGSCNLYALFY</sequence>
<organism evidence="1 2">
    <name type="scientific">Thlaspi arvense</name>
    <name type="common">Field penny-cress</name>
    <dbReference type="NCBI Taxonomy" id="13288"/>
    <lineage>
        <taxon>Eukaryota</taxon>
        <taxon>Viridiplantae</taxon>
        <taxon>Streptophyta</taxon>
        <taxon>Embryophyta</taxon>
        <taxon>Tracheophyta</taxon>
        <taxon>Spermatophyta</taxon>
        <taxon>Magnoliopsida</taxon>
        <taxon>eudicotyledons</taxon>
        <taxon>Gunneridae</taxon>
        <taxon>Pentapetalae</taxon>
        <taxon>rosids</taxon>
        <taxon>malvids</taxon>
        <taxon>Brassicales</taxon>
        <taxon>Brassicaceae</taxon>
        <taxon>Thlaspideae</taxon>
        <taxon>Thlaspi</taxon>
    </lineage>
</organism>
<reference evidence="1 2" key="1">
    <citation type="submission" date="2022-03" db="EMBL/GenBank/DDBJ databases">
        <authorList>
            <person name="Nunn A."/>
            <person name="Chopra R."/>
            <person name="Nunn A."/>
            <person name="Contreras Garrido A."/>
        </authorList>
    </citation>
    <scope>NUCLEOTIDE SEQUENCE [LARGE SCALE GENOMIC DNA]</scope>
</reference>
<protein>
    <recommendedName>
        <fullName evidence="3">RNase H type-1 domain-containing protein</fullName>
    </recommendedName>
</protein>
<dbReference type="PANTHER" id="PTHR34146">
    <property type="entry name" value="POLYNUCLEOTIDYL TRANSFERASE, RIBONUCLEASE H-LIKE SUPERFAMILY PROTEIN-RELATED"/>
    <property type="match status" value="1"/>
</dbReference>
<gene>
    <name evidence="1" type="ORF">TAV2_LOCUS20248</name>
</gene>
<keyword evidence="2" id="KW-1185">Reference proteome</keyword>
<evidence type="ECO:0000313" key="2">
    <source>
        <dbReference type="Proteomes" id="UP000836841"/>
    </source>
</evidence>
<dbReference type="PANTHER" id="PTHR34146:SF3">
    <property type="entry name" value="POLYNUCLEOTIDYL TRANSFERASE, RIBONUCLEASE H-LIKE SUPERFAMILY PROTEIN"/>
    <property type="match status" value="1"/>
</dbReference>
<evidence type="ECO:0000313" key="1">
    <source>
        <dbReference type="EMBL" id="CAH2070638.1"/>
    </source>
</evidence>
<proteinExistence type="predicted"/>
<evidence type="ECO:0008006" key="3">
    <source>
        <dbReference type="Google" id="ProtNLM"/>
    </source>
</evidence>